<accession>E0QP92</accession>
<sequence>MFTGGILILPTTRSNSSYEAKEPIGSGEKTLKSPRGTGNNRERMAVNQLVNAGITGNTGLESRLQIADVPAGVVCEGGVCRLPAATPKPLVDELIIGGKPQSVTTKVAELNTTSVISGENTSQTIAFLTAAVQEAARNRVDITI</sequence>
<feature type="region of interest" description="Disordered" evidence="1">
    <location>
        <begin position="17"/>
        <end position="40"/>
    </location>
</feature>
<evidence type="ECO:0000313" key="2">
    <source>
        <dbReference type="EMBL" id="EFM46659.1"/>
    </source>
</evidence>
<dbReference type="STRING" id="871571.HMPREF0580_0706"/>
<dbReference type="HOGENOM" id="CLU_149989_0_0_11"/>
<reference evidence="2" key="1">
    <citation type="submission" date="2010-08" db="EMBL/GenBank/DDBJ databases">
        <authorList>
            <person name="Muzny D."/>
            <person name="Qin X."/>
            <person name="Deng J."/>
            <person name="Jiang H."/>
            <person name="Liu Y."/>
            <person name="Qu J."/>
            <person name="Song X.-Z."/>
            <person name="Zhang L."/>
            <person name="Thornton R."/>
            <person name="Coyle M."/>
            <person name="Francisco L."/>
            <person name="Jackson L."/>
            <person name="Javaid M."/>
            <person name="Korchina V."/>
            <person name="Kovar C."/>
            <person name="Mata R."/>
            <person name="Mathew T."/>
            <person name="Ngo R."/>
            <person name="Nguyen L."/>
            <person name="Nguyen N."/>
            <person name="Okwuonu G."/>
            <person name="Ongeri F."/>
            <person name="Pham C."/>
            <person name="Simmons D."/>
            <person name="Wilczek-Boney K."/>
            <person name="Hale W."/>
            <person name="Jakkamsetti A."/>
            <person name="Pham P."/>
            <person name="Ruth R."/>
            <person name="San Lucas F."/>
            <person name="Warren J."/>
            <person name="Zhang J."/>
            <person name="Zhao Z."/>
            <person name="Zhou C."/>
            <person name="Zhu D."/>
            <person name="Lee S."/>
            <person name="Bess C."/>
            <person name="Blankenburg K."/>
            <person name="Forbes L."/>
            <person name="Fu Q."/>
            <person name="Gubbala S."/>
            <person name="Hirani K."/>
            <person name="Jayaseelan J.C."/>
            <person name="Lara F."/>
            <person name="Munidasa M."/>
            <person name="Palculict T."/>
            <person name="Patil S."/>
            <person name="Pu L.-L."/>
            <person name="Saada N."/>
            <person name="Tang L."/>
            <person name="Weissenberger G."/>
            <person name="Zhu Y."/>
            <person name="Hemphill L."/>
            <person name="Shang Y."/>
            <person name="Youmans B."/>
            <person name="Ayvaz T."/>
            <person name="Ross M."/>
            <person name="Santibanez J."/>
            <person name="Aqrawi P."/>
            <person name="Gross S."/>
            <person name="Joshi V."/>
            <person name="Fowler G."/>
            <person name="Nazareth L."/>
            <person name="Reid J."/>
            <person name="Worley K."/>
            <person name="Petrosino J."/>
            <person name="Highlander S."/>
            <person name="Gibbs R."/>
        </authorList>
    </citation>
    <scope>NUCLEOTIDE SEQUENCE [LARGE SCALE GENOMIC DNA]</scope>
    <source>
        <strain evidence="2">ATCC 35239</strain>
    </source>
</reference>
<dbReference type="Proteomes" id="UP000003045">
    <property type="component" value="Unassembled WGS sequence"/>
</dbReference>
<evidence type="ECO:0000313" key="3">
    <source>
        <dbReference type="Proteomes" id="UP000003045"/>
    </source>
</evidence>
<name>E0QP92_9ACTO</name>
<proteinExistence type="predicted"/>
<protein>
    <submittedName>
        <fullName evidence="2">Uncharacterized protein</fullName>
    </submittedName>
</protein>
<dbReference type="AlphaFoldDB" id="E0QP92"/>
<keyword evidence="3" id="KW-1185">Reference proteome</keyword>
<gene>
    <name evidence="2" type="ORF">HMPREF0580_0706</name>
</gene>
<evidence type="ECO:0000256" key="1">
    <source>
        <dbReference type="SAM" id="MobiDB-lite"/>
    </source>
</evidence>
<organism evidence="2 3">
    <name type="scientific">Mobiluncus mulieris ATCC 35239</name>
    <dbReference type="NCBI Taxonomy" id="871571"/>
    <lineage>
        <taxon>Bacteria</taxon>
        <taxon>Bacillati</taxon>
        <taxon>Actinomycetota</taxon>
        <taxon>Actinomycetes</taxon>
        <taxon>Actinomycetales</taxon>
        <taxon>Actinomycetaceae</taxon>
        <taxon>Mobiluncus</taxon>
    </lineage>
</organism>
<dbReference type="EMBL" id="AEET01000016">
    <property type="protein sequence ID" value="EFM46659.1"/>
    <property type="molecule type" value="Genomic_DNA"/>
</dbReference>
<comment type="caution">
    <text evidence="2">The sequence shown here is derived from an EMBL/GenBank/DDBJ whole genome shotgun (WGS) entry which is preliminary data.</text>
</comment>